<dbReference type="Pfam" id="PF01066">
    <property type="entry name" value="CDP-OH_P_transf"/>
    <property type="match status" value="1"/>
</dbReference>
<comment type="similarity">
    <text evidence="2 11">Belongs to the CDP-alcohol phosphatidyltransferase class-I family.</text>
</comment>
<dbReference type="PANTHER" id="PTHR14269:SF62">
    <property type="entry name" value="CDP-DIACYLGLYCEROL--GLYCEROL-3-PHOSPHATE 3-PHOSPHATIDYLTRANSFERASE 1, CHLOROPLASTIC"/>
    <property type="match status" value="1"/>
</dbReference>
<feature type="transmembrane region" description="Helical" evidence="12">
    <location>
        <begin position="160"/>
        <end position="180"/>
    </location>
</feature>
<accession>A0ABN3AMT6</accession>
<evidence type="ECO:0000256" key="1">
    <source>
        <dbReference type="ARBA" id="ARBA00004141"/>
    </source>
</evidence>
<evidence type="ECO:0000256" key="11">
    <source>
        <dbReference type="RuleBase" id="RU003750"/>
    </source>
</evidence>
<protein>
    <submittedName>
        <fullName evidence="13">CDP-alcohol phosphatidyltransferase family protein</fullName>
    </submittedName>
</protein>
<evidence type="ECO:0000256" key="3">
    <source>
        <dbReference type="ARBA" id="ARBA00022516"/>
    </source>
</evidence>
<evidence type="ECO:0000313" key="14">
    <source>
        <dbReference type="Proteomes" id="UP001501599"/>
    </source>
</evidence>
<keyword evidence="5 12" id="KW-0812">Transmembrane</keyword>
<proteinExistence type="inferred from homology"/>
<gene>
    <name evidence="13" type="ORF">GCM10009846_09050</name>
</gene>
<keyword evidence="3" id="KW-0444">Lipid biosynthesis</keyword>
<feature type="transmembrane region" description="Helical" evidence="12">
    <location>
        <begin position="134"/>
        <end position="154"/>
    </location>
</feature>
<feature type="transmembrane region" description="Helical" evidence="12">
    <location>
        <begin position="83"/>
        <end position="113"/>
    </location>
</feature>
<comment type="subcellular location">
    <subcellularLocation>
        <location evidence="1">Membrane</location>
        <topology evidence="1">Multi-pass membrane protein</topology>
    </subcellularLocation>
</comment>
<evidence type="ECO:0000256" key="4">
    <source>
        <dbReference type="ARBA" id="ARBA00022679"/>
    </source>
</evidence>
<dbReference type="PIRSF" id="PIRSF000847">
    <property type="entry name" value="Phos_ph_gly_syn"/>
    <property type="match status" value="1"/>
</dbReference>
<evidence type="ECO:0000256" key="2">
    <source>
        <dbReference type="ARBA" id="ARBA00010441"/>
    </source>
</evidence>
<comment type="caution">
    <text evidence="13">The sequence shown here is derived from an EMBL/GenBank/DDBJ whole genome shotgun (WGS) entry which is preliminary data.</text>
</comment>
<keyword evidence="4 11" id="KW-0808">Transferase</keyword>
<keyword evidence="14" id="KW-1185">Reference proteome</keyword>
<dbReference type="Gene3D" id="1.20.120.1760">
    <property type="match status" value="1"/>
</dbReference>
<dbReference type="InterPro" id="IPR043130">
    <property type="entry name" value="CDP-OH_PTrfase_TM_dom"/>
</dbReference>
<keyword evidence="10" id="KW-1208">Phospholipid metabolism</keyword>
<keyword evidence="8 12" id="KW-0472">Membrane</keyword>
<dbReference type="PROSITE" id="PS00379">
    <property type="entry name" value="CDP_ALCOHOL_P_TRANSF"/>
    <property type="match status" value="1"/>
</dbReference>
<dbReference type="InterPro" id="IPR050324">
    <property type="entry name" value="CDP-alcohol_PTase-I"/>
</dbReference>
<dbReference type="RefSeq" id="WP_344340844.1">
    <property type="nucleotide sequence ID" value="NZ_BAAAQT010000005.1"/>
</dbReference>
<keyword evidence="9" id="KW-0594">Phospholipid biosynthesis</keyword>
<organism evidence="13 14">
    <name type="scientific">Agrococcus versicolor</name>
    <dbReference type="NCBI Taxonomy" id="501482"/>
    <lineage>
        <taxon>Bacteria</taxon>
        <taxon>Bacillati</taxon>
        <taxon>Actinomycetota</taxon>
        <taxon>Actinomycetes</taxon>
        <taxon>Micrococcales</taxon>
        <taxon>Microbacteriaceae</taxon>
        <taxon>Agrococcus</taxon>
    </lineage>
</organism>
<dbReference type="PANTHER" id="PTHR14269">
    <property type="entry name" value="CDP-DIACYLGLYCEROL--GLYCEROL-3-PHOSPHATE 3-PHOSPHATIDYLTRANSFERASE-RELATED"/>
    <property type="match status" value="1"/>
</dbReference>
<reference evidence="13 14" key="1">
    <citation type="journal article" date="2019" name="Int. J. Syst. Evol. Microbiol.">
        <title>The Global Catalogue of Microorganisms (GCM) 10K type strain sequencing project: providing services to taxonomists for standard genome sequencing and annotation.</title>
        <authorList>
            <consortium name="The Broad Institute Genomics Platform"/>
            <consortium name="The Broad Institute Genome Sequencing Center for Infectious Disease"/>
            <person name="Wu L."/>
            <person name="Ma J."/>
        </authorList>
    </citation>
    <scope>NUCLEOTIDE SEQUENCE [LARGE SCALE GENOMIC DNA]</scope>
    <source>
        <strain evidence="13 14">JCM 16026</strain>
    </source>
</reference>
<evidence type="ECO:0000256" key="7">
    <source>
        <dbReference type="ARBA" id="ARBA00023098"/>
    </source>
</evidence>
<evidence type="ECO:0000256" key="10">
    <source>
        <dbReference type="ARBA" id="ARBA00023264"/>
    </source>
</evidence>
<evidence type="ECO:0000256" key="8">
    <source>
        <dbReference type="ARBA" id="ARBA00023136"/>
    </source>
</evidence>
<name>A0ABN3AMT6_9MICO</name>
<feature type="transmembrane region" description="Helical" evidence="12">
    <location>
        <begin position="12"/>
        <end position="33"/>
    </location>
</feature>
<evidence type="ECO:0000256" key="5">
    <source>
        <dbReference type="ARBA" id="ARBA00022692"/>
    </source>
</evidence>
<keyword evidence="7" id="KW-0443">Lipid metabolism</keyword>
<dbReference type="Proteomes" id="UP001501599">
    <property type="component" value="Unassembled WGS sequence"/>
</dbReference>
<dbReference type="EMBL" id="BAAAQT010000005">
    <property type="protein sequence ID" value="GAA2172169.1"/>
    <property type="molecule type" value="Genomic_DNA"/>
</dbReference>
<sequence>MESTPRDAGWRTLPNLVTVLRFLLIVPVCVVLLRGGEGDWLPVVLLGVWASTDWIDGQLARRLDQVSVIGAKLDPFVDRLGTAIIAVVLAVIGALPLWMLAVLIVFDVASTLFGVKAAAEGRLPVTWVGKVRTFVLFLGLVSLVAAVTVAPWLLVPAYVLLVAGLVLHVWAAVGYISSALRQARERRAVR</sequence>
<dbReference type="InterPro" id="IPR004570">
    <property type="entry name" value="Phosphatidylglycerol_P_synth"/>
</dbReference>
<dbReference type="InterPro" id="IPR048254">
    <property type="entry name" value="CDP_ALCOHOL_P_TRANSF_CS"/>
</dbReference>
<evidence type="ECO:0000313" key="13">
    <source>
        <dbReference type="EMBL" id="GAA2172169.1"/>
    </source>
</evidence>
<evidence type="ECO:0000256" key="12">
    <source>
        <dbReference type="SAM" id="Phobius"/>
    </source>
</evidence>
<evidence type="ECO:0000256" key="6">
    <source>
        <dbReference type="ARBA" id="ARBA00022989"/>
    </source>
</evidence>
<keyword evidence="6 12" id="KW-1133">Transmembrane helix</keyword>
<evidence type="ECO:0000256" key="9">
    <source>
        <dbReference type="ARBA" id="ARBA00023209"/>
    </source>
</evidence>
<dbReference type="InterPro" id="IPR000462">
    <property type="entry name" value="CDP-OH_P_trans"/>
</dbReference>